<dbReference type="InterPro" id="IPR005175">
    <property type="entry name" value="PPC_dom"/>
</dbReference>
<feature type="region of interest" description="Disordered" evidence="7">
    <location>
        <begin position="275"/>
        <end position="314"/>
    </location>
</feature>
<feature type="compositionally biased region" description="Low complexity" evidence="7">
    <location>
        <begin position="124"/>
        <end position="142"/>
    </location>
</feature>
<evidence type="ECO:0000256" key="3">
    <source>
        <dbReference type="ARBA" id="ARBA00023125"/>
    </source>
</evidence>
<dbReference type="PROSITE" id="PS51742">
    <property type="entry name" value="PPC"/>
    <property type="match status" value="1"/>
</dbReference>
<dbReference type="PANTHER" id="PTHR31500">
    <property type="entry name" value="AT-HOOK MOTIF NUCLEAR-LOCALIZED PROTEIN 9"/>
    <property type="match status" value="1"/>
</dbReference>
<organism evidence="10 11">
    <name type="scientific">Ilex paraguariensis</name>
    <name type="common">yerba mate</name>
    <dbReference type="NCBI Taxonomy" id="185542"/>
    <lineage>
        <taxon>Eukaryota</taxon>
        <taxon>Viridiplantae</taxon>
        <taxon>Streptophyta</taxon>
        <taxon>Embryophyta</taxon>
        <taxon>Tracheophyta</taxon>
        <taxon>Spermatophyta</taxon>
        <taxon>Magnoliopsida</taxon>
        <taxon>eudicotyledons</taxon>
        <taxon>Gunneridae</taxon>
        <taxon>Pentapetalae</taxon>
        <taxon>asterids</taxon>
        <taxon>campanulids</taxon>
        <taxon>Aquifoliales</taxon>
        <taxon>Aquifoliaceae</taxon>
        <taxon>Ilex</taxon>
    </lineage>
</organism>
<dbReference type="Pfam" id="PF03479">
    <property type="entry name" value="PCC"/>
    <property type="match status" value="1"/>
</dbReference>
<feature type="compositionally biased region" description="Polar residues" evidence="7">
    <location>
        <begin position="289"/>
        <end position="310"/>
    </location>
</feature>
<evidence type="ECO:0000256" key="8">
    <source>
        <dbReference type="SAM" id="Phobius"/>
    </source>
</evidence>
<comment type="domain">
    <text evidence="6">The PPC domain mediates interactions between AHL proteins.</text>
</comment>
<gene>
    <name evidence="10" type="ORF">ILEXP_LOCUS1352</name>
</gene>
<comment type="function">
    <text evidence="6">Transcription factor that specifically binds AT-rich DNA sequences related to the nuclear matrix attachment regions (MARs).</text>
</comment>
<dbReference type="InterPro" id="IPR039605">
    <property type="entry name" value="AHL"/>
</dbReference>
<keyword evidence="8" id="KW-1133">Transmembrane helix</keyword>
<name>A0ABC8QPV9_9AQUA</name>
<evidence type="ECO:0000259" key="9">
    <source>
        <dbReference type="PROSITE" id="PS51742"/>
    </source>
</evidence>
<evidence type="ECO:0000256" key="4">
    <source>
        <dbReference type="ARBA" id="ARBA00023163"/>
    </source>
</evidence>
<dbReference type="CDD" id="cd11378">
    <property type="entry name" value="DUF296"/>
    <property type="match status" value="1"/>
</dbReference>
<proteinExistence type="predicted"/>
<sequence>MDRREAMAFSGSASYYMQRGMPGLQDSSGIQPLSNPNVAFQSNVGGSSVTVGSTLPAESSSTIPPHGFNLGAPSDVSRGESVRRKRGRPRKYGHDGTVSLGLSPSSVTPPAKLTPVQKRGRGRPPGTGRKQQFGSLGQSLSGSAGMGFTPHVITIAVGEDIATKIMSFLQQGPRAICVLSANGAISTVTLRRPSTSGGTVTYEGRFEILRLSGSYLPTDNGGPRNRTGGLSVSLASPDGRVFGGGIGGVLIAASLVQVIVGSFLCGSPRTKNKAGEILESGGDSDHQTVDNPVTPASVQPTQNLTPTSSMGVWPGSRPFDVENVHADIDLMRA</sequence>
<keyword evidence="4 6" id="KW-0804">Transcription</keyword>
<dbReference type="Gene3D" id="3.30.1330.80">
    <property type="entry name" value="Hypothetical protein, similar to alpha- acetolactate decarboxylase, domain 2"/>
    <property type="match status" value="1"/>
</dbReference>
<accession>A0ABC8QPV9</accession>
<evidence type="ECO:0000256" key="7">
    <source>
        <dbReference type="SAM" id="MobiDB-lite"/>
    </source>
</evidence>
<dbReference type="PANTHER" id="PTHR31500:SF9">
    <property type="entry name" value="AT-HOOK MOTIF NUCLEAR-LOCALIZED PROTEIN 9"/>
    <property type="match status" value="1"/>
</dbReference>
<feature type="transmembrane region" description="Helical" evidence="8">
    <location>
        <begin position="241"/>
        <end position="264"/>
    </location>
</feature>
<evidence type="ECO:0000256" key="2">
    <source>
        <dbReference type="ARBA" id="ARBA00023015"/>
    </source>
</evidence>
<keyword evidence="3 6" id="KW-0238">DNA-binding</keyword>
<dbReference type="FunFam" id="3.30.1330.80:FF:000003">
    <property type="entry name" value="AT-hook motif nuclear-localized protein 1-like"/>
    <property type="match status" value="1"/>
</dbReference>
<dbReference type="AlphaFoldDB" id="A0ABC8QPV9"/>
<keyword evidence="2 6" id="KW-0805">Transcription regulation</keyword>
<evidence type="ECO:0000256" key="6">
    <source>
        <dbReference type="RuleBase" id="RU367031"/>
    </source>
</evidence>
<evidence type="ECO:0000256" key="1">
    <source>
        <dbReference type="ARBA" id="ARBA00004123"/>
    </source>
</evidence>
<comment type="subcellular location">
    <subcellularLocation>
        <location evidence="1 6">Nucleus</location>
    </subcellularLocation>
</comment>
<feature type="domain" description="PPC" evidence="9">
    <location>
        <begin position="144"/>
        <end position="296"/>
    </location>
</feature>
<dbReference type="SUPFAM" id="SSF117856">
    <property type="entry name" value="AF0104/ALDC/Ptd012-like"/>
    <property type="match status" value="1"/>
</dbReference>
<keyword evidence="5 6" id="KW-0539">Nucleus</keyword>
<dbReference type="Proteomes" id="UP001642360">
    <property type="component" value="Unassembled WGS sequence"/>
</dbReference>
<reference evidence="10 11" key="1">
    <citation type="submission" date="2024-02" db="EMBL/GenBank/DDBJ databases">
        <authorList>
            <person name="Vignale AGUSTIN F."/>
            <person name="Sosa J E."/>
            <person name="Modenutti C."/>
        </authorList>
    </citation>
    <scope>NUCLEOTIDE SEQUENCE [LARGE SCALE GENOMIC DNA]</scope>
</reference>
<evidence type="ECO:0000256" key="5">
    <source>
        <dbReference type="ARBA" id="ARBA00023242"/>
    </source>
</evidence>
<feature type="region of interest" description="Disordered" evidence="7">
    <location>
        <begin position="51"/>
        <end position="142"/>
    </location>
</feature>
<evidence type="ECO:0000313" key="10">
    <source>
        <dbReference type="EMBL" id="CAK9134422.1"/>
    </source>
</evidence>
<evidence type="ECO:0000313" key="11">
    <source>
        <dbReference type="Proteomes" id="UP001642360"/>
    </source>
</evidence>
<keyword evidence="8" id="KW-0812">Transmembrane</keyword>
<dbReference type="EMBL" id="CAUOFW020000447">
    <property type="protein sequence ID" value="CAK9134422.1"/>
    <property type="molecule type" value="Genomic_DNA"/>
</dbReference>
<keyword evidence="8" id="KW-0472">Membrane</keyword>
<dbReference type="GO" id="GO:0003680">
    <property type="term" value="F:minor groove of adenine-thymine-rich DNA binding"/>
    <property type="evidence" value="ECO:0007669"/>
    <property type="project" value="UniProtKB-UniRule"/>
</dbReference>
<keyword evidence="11" id="KW-1185">Reference proteome</keyword>
<comment type="caution">
    <text evidence="10">The sequence shown here is derived from an EMBL/GenBank/DDBJ whole genome shotgun (WGS) entry which is preliminary data.</text>
</comment>
<dbReference type="GO" id="GO:0005634">
    <property type="term" value="C:nucleus"/>
    <property type="evidence" value="ECO:0007669"/>
    <property type="project" value="UniProtKB-SubCell"/>
</dbReference>
<protein>
    <recommendedName>
        <fullName evidence="6">AT-hook motif nuclear-localized protein</fullName>
    </recommendedName>
</protein>